<name>A0A7X2MWA0_9CLOT</name>
<feature type="transmembrane region" description="Helical" evidence="8">
    <location>
        <begin position="64"/>
        <end position="86"/>
    </location>
</feature>
<dbReference type="GO" id="GO:0005886">
    <property type="term" value="C:plasma membrane"/>
    <property type="evidence" value="ECO:0007669"/>
    <property type="project" value="UniProtKB-SubCell"/>
</dbReference>
<keyword evidence="4" id="KW-1003">Cell membrane</keyword>
<keyword evidence="5 8" id="KW-0812">Transmembrane</keyword>
<keyword evidence="7 8" id="KW-0472">Membrane</keyword>
<dbReference type="Pfam" id="PF01594">
    <property type="entry name" value="AI-2E_transport"/>
    <property type="match status" value="1"/>
</dbReference>
<feature type="transmembrane region" description="Helical" evidence="8">
    <location>
        <begin position="243"/>
        <end position="262"/>
    </location>
</feature>
<evidence type="ECO:0000256" key="2">
    <source>
        <dbReference type="ARBA" id="ARBA00009773"/>
    </source>
</evidence>
<feature type="transmembrane region" description="Helical" evidence="8">
    <location>
        <begin position="211"/>
        <end position="237"/>
    </location>
</feature>
<keyword evidence="6 8" id="KW-1133">Transmembrane helix</keyword>
<evidence type="ECO:0000256" key="6">
    <source>
        <dbReference type="ARBA" id="ARBA00022989"/>
    </source>
</evidence>
<proteinExistence type="inferred from homology"/>
<gene>
    <name evidence="9" type="ORF">FYJ33_02050</name>
</gene>
<evidence type="ECO:0000256" key="5">
    <source>
        <dbReference type="ARBA" id="ARBA00022692"/>
    </source>
</evidence>
<comment type="similarity">
    <text evidence="2">Belongs to the autoinducer-2 exporter (AI-2E) (TC 2.A.86) family.</text>
</comment>
<dbReference type="Proteomes" id="UP000460287">
    <property type="component" value="Unassembled WGS sequence"/>
</dbReference>
<feature type="transmembrane region" description="Helical" evidence="8">
    <location>
        <begin position="150"/>
        <end position="169"/>
    </location>
</feature>
<evidence type="ECO:0000256" key="3">
    <source>
        <dbReference type="ARBA" id="ARBA00022448"/>
    </source>
</evidence>
<dbReference type="PANTHER" id="PTHR21716">
    <property type="entry name" value="TRANSMEMBRANE PROTEIN"/>
    <property type="match status" value="1"/>
</dbReference>
<dbReference type="RefSeq" id="WP_154530096.1">
    <property type="nucleotide sequence ID" value="NZ_JAQXTV010000076.1"/>
</dbReference>
<feature type="transmembrane region" description="Helical" evidence="8">
    <location>
        <begin position="269"/>
        <end position="290"/>
    </location>
</feature>
<evidence type="ECO:0000313" key="10">
    <source>
        <dbReference type="Proteomes" id="UP000460287"/>
    </source>
</evidence>
<evidence type="ECO:0000313" key="9">
    <source>
        <dbReference type="EMBL" id="MSR90229.1"/>
    </source>
</evidence>
<dbReference type="GO" id="GO:0055085">
    <property type="term" value="P:transmembrane transport"/>
    <property type="evidence" value="ECO:0007669"/>
    <property type="project" value="TreeGrafter"/>
</dbReference>
<dbReference type="PANTHER" id="PTHR21716:SF53">
    <property type="entry name" value="PERMEASE PERM-RELATED"/>
    <property type="match status" value="1"/>
</dbReference>
<feature type="transmembrane region" description="Helical" evidence="8">
    <location>
        <begin position="302"/>
        <end position="328"/>
    </location>
</feature>
<dbReference type="AlphaFoldDB" id="A0A7X2MWA0"/>
<comment type="subcellular location">
    <subcellularLocation>
        <location evidence="1">Cell membrane</location>
        <topology evidence="1">Multi-pass membrane protein</topology>
    </subcellularLocation>
</comment>
<reference evidence="9 10" key="1">
    <citation type="submission" date="2019-08" db="EMBL/GenBank/DDBJ databases">
        <title>In-depth cultivation of the pig gut microbiome towards novel bacterial diversity and tailored functional studies.</title>
        <authorList>
            <person name="Wylensek D."/>
            <person name="Hitch T.C.A."/>
            <person name="Clavel T."/>
        </authorList>
    </citation>
    <scope>NUCLEOTIDE SEQUENCE [LARGE SCALE GENOMIC DNA]</scope>
    <source>
        <strain evidence="9 10">WCA-383-APC-5B</strain>
    </source>
</reference>
<feature type="transmembrane region" description="Helical" evidence="8">
    <location>
        <begin position="12"/>
        <end position="29"/>
    </location>
</feature>
<evidence type="ECO:0000256" key="7">
    <source>
        <dbReference type="ARBA" id="ARBA00023136"/>
    </source>
</evidence>
<dbReference type="EMBL" id="VULX01000001">
    <property type="protein sequence ID" value="MSR90229.1"/>
    <property type="molecule type" value="Genomic_DNA"/>
</dbReference>
<accession>A0A7X2MWA0</accession>
<evidence type="ECO:0000256" key="4">
    <source>
        <dbReference type="ARBA" id="ARBA00022475"/>
    </source>
</evidence>
<evidence type="ECO:0000256" key="8">
    <source>
        <dbReference type="SAM" id="Phobius"/>
    </source>
</evidence>
<sequence>MKIQNKRLKSFLCIVIAVLSFITVIFLLFKFRSIFNIIIISFICAYFVKPLYRKMTSFKKINKRIAAIIIILIISVFFILTIYFTINTLYKEWSNIGSVLDDADKMLDMIKMKLGINNEFIDTAINNLQEQINYSVSRIVRVDFEKYIEIGENILGIAIIPLLMYYFLIDGNNIFARILNLFRPEYRQLINKISFNIDCILEKYIFSQFMLSMIVSILTFLVLFIIGVPLPMLLGALNGLFNLVPYFGPVIGAIPAIVVALIKSKSAALWTAICIFIIQQIEGNILSPLITAYSVKIHPITVIILLLIGEKIGGIAGMILAVPLGVVVKQILDDINYYLY</sequence>
<feature type="transmembrane region" description="Helical" evidence="8">
    <location>
        <begin position="35"/>
        <end position="52"/>
    </location>
</feature>
<dbReference type="InterPro" id="IPR002549">
    <property type="entry name" value="AI-2E-like"/>
</dbReference>
<keyword evidence="10" id="KW-1185">Reference proteome</keyword>
<comment type="caution">
    <text evidence="9">The sequence shown here is derived from an EMBL/GenBank/DDBJ whole genome shotgun (WGS) entry which is preliminary data.</text>
</comment>
<evidence type="ECO:0000256" key="1">
    <source>
        <dbReference type="ARBA" id="ARBA00004651"/>
    </source>
</evidence>
<keyword evidence="3" id="KW-0813">Transport</keyword>
<protein>
    <submittedName>
        <fullName evidence="9">AI-2E family transporter</fullName>
    </submittedName>
</protein>
<organism evidence="9 10">
    <name type="scientific">Inconstantimicrobium porci</name>
    <dbReference type="NCBI Taxonomy" id="2652291"/>
    <lineage>
        <taxon>Bacteria</taxon>
        <taxon>Bacillati</taxon>
        <taxon>Bacillota</taxon>
        <taxon>Clostridia</taxon>
        <taxon>Eubacteriales</taxon>
        <taxon>Clostridiaceae</taxon>
        <taxon>Inconstantimicrobium</taxon>
    </lineage>
</organism>